<dbReference type="Gene3D" id="3.40.50.1820">
    <property type="entry name" value="alpha/beta hydrolase"/>
    <property type="match status" value="1"/>
</dbReference>
<evidence type="ECO:0000313" key="4">
    <source>
        <dbReference type="Proteomes" id="UP000594459"/>
    </source>
</evidence>
<gene>
    <name evidence="3" type="ORF">IRL76_03060</name>
</gene>
<keyword evidence="4" id="KW-1185">Reference proteome</keyword>
<name>A0A7S8F5L7_9SPHN</name>
<dbReference type="AlphaFoldDB" id="A0A7S8F5L7"/>
<feature type="domain" description="AB hydrolase-1" evidence="2">
    <location>
        <begin position="25"/>
        <end position="284"/>
    </location>
</feature>
<dbReference type="PANTHER" id="PTHR43329">
    <property type="entry name" value="EPOXIDE HYDROLASE"/>
    <property type="match status" value="1"/>
</dbReference>
<dbReference type="InterPro" id="IPR000639">
    <property type="entry name" value="Epox_hydrolase-like"/>
</dbReference>
<organism evidence="3 4">
    <name type="scientific">Qipengyuania soli</name>
    <dbReference type="NCBI Taxonomy" id="2782568"/>
    <lineage>
        <taxon>Bacteria</taxon>
        <taxon>Pseudomonadati</taxon>
        <taxon>Pseudomonadota</taxon>
        <taxon>Alphaproteobacteria</taxon>
        <taxon>Sphingomonadales</taxon>
        <taxon>Erythrobacteraceae</taxon>
        <taxon>Qipengyuania</taxon>
    </lineage>
</organism>
<protein>
    <submittedName>
        <fullName evidence="3">Alpha/beta hydrolase</fullName>
    </submittedName>
</protein>
<dbReference type="EMBL" id="CP064654">
    <property type="protein sequence ID" value="QPC99563.1"/>
    <property type="molecule type" value="Genomic_DNA"/>
</dbReference>
<dbReference type="InterPro" id="IPR000073">
    <property type="entry name" value="AB_hydrolase_1"/>
</dbReference>
<accession>A0A7S8F5L7</accession>
<reference evidence="3 4" key="1">
    <citation type="submission" date="2020-11" db="EMBL/GenBank/DDBJ databases">
        <title>The genome sequence of Erythrobacter sp. 6D36.</title>
        <authorList>
            <person name="Liu Y."/>
        </authorList>
    </citation>
    <scope>NUCLEOTIDE SEQUENCE [LARGE SCALE GENOMIC DNA]</scope>
    <source>
        <strain evidence="3 4">6D36</strain>
    </source>
</reference>
<proteinExistence type="predicted"/>
<evidence type="ECO:0000259" key="2">
    <source>
        <dbReference type="Pfam" id="PF00561"/>
    </source>
</evidence>
<dbReference type="SUPFAM" id="SSF53474">
    <property type="entry name" value="alpha/beta-Hydrolases"/>
    <property type="match status" value="1"/>
</dbReference>
<sequence>MEQKRVDLANGIHLDVVDEGPRDAPALLFLHGFPESHRTWRNQITHFSDRYRCVAPDQRGYRGSSKPQEVSEYTPDKMIGDAFALMDALGIDKFSIVGHDWGGAIAWGVAYGGMMNGRVTRAIIANAPHPVLFPKLLYTNRQQREASQYFRIFRDPANDPMIREHGLAPVLMKAFAGREVTTSMDPVEQAQLLQDWSNPDAAFGMLNYYRASPMEVLSLDAPYELPADYQPFPLPKLAIPTLVIWAMDDMALPPANLEGLDEVIENPEVVQVPGTGHFVQWEAPEAFNAAMEAFLEKTA</sequence>
<dbReference type="Proteomes" id="UP000594459">
    <property type="component" value="Chromosome"/>
</dbReference>
<dbReference type="GO" id="GO:0016787">
    <property type="term" value="F:hydrolase activity"/>
    <property type="evidence" value="ECO:0007669"/>
    <property type="project" value="UniProtKB-KW"/>
</dbReference>
<dbReference type="InterPro" id="IPR029058">
    <property type="entry name" value="AB_hydrolase_fold"/>
</dbReference>
<dbReference type="KEGG" id="qso:IRL76_03060"/>
<evidence type="ECO:0000256" key="1">
    <source>
        <dbReference type="ARBA" id="ARBA00022801"/>
    </source>
</evidence>
<evidence type="ECO:0000313" key="3">
    <source>
        <dbReference type="EMBL" id="QPC99563.1"/>
    </source>
</evidence>
<dbReference type="Pfam" id="PF00561">
    <property type="entry name" value="Abhydrolase_1"/>
    <property type="match status" value="1"/>
</dbReference>
<keyword evidence="1 3" id="KW-0378">Hydrolase</keyword>
<dbReference type="PRINTS" id="PR00412">
    <property type="entry name" value="EPOXHYDRLASE"/>
</dbReference>
<dbReference type="RefSeq" id="WP_200983041.1">
    <property type="nucleotide sequence ID" value="NZ_CP064654.1"/>
</dbReference>